<reference evidence="1 2" key="1">
    <citation type="journal article" date="2022" name="bioRxiv">
        <title>The genome of the oomycete Peronosclerospora sorghi, a cosmopolitan pathogen of maize and sorghum, is inflated with dispersed pseudogenes.</title>
        <authorList>
            <person name="Fletcher K."/>
            <person name="Martin F."/>
            <person name="Isakeit T."/>
            <person name="Cavanaugh K."/>
            <person name="Magill C."/>
            <person name="Michelmore R."/>
        </authorList>
    </citation>
    <scope>NUCLEOTIDE SEQUENCE [LARGE SCALE GENOMIC DNA]</scope>
    <source>
        <strain evidence="1">P6</strain>
    </source>
</reference>
<dbReference type="EMBL" id="CM047580">
    <property type="protein sequence ID" value="KAI9921022.1"/>
    <property type="molecule type" value="Genomic_DNA"/>
</dbReference>
<evidence type="ECO:0000313" key="1">
    <source>
        <dbReference type="EMBL" id="KAI9921022.1"/>
    </source>
</evidence>
<organism evidence="1 2">
    <name type="scientific">Peronosclerospora sorghi</name>
    <dbReference type="NCBI Taxonomy" id="230839"/>
    <lineage>
        <taxon>Eukaryota</taxon>
        <taxon>Sar</taxon>
        <taxon>Stramenopiles</taxon>
        <taxon>Oomycota</taxon>
        <taxon>Peronosporomycetes</taxon>
        <taxon>Peronosporales</taxon>
        <taxon>Peronosporaceae</taxon>
        <taxon>Peronosclerospora</taxon>
    </lineage>
</organism>
<proteinExistence type="predicted"/>
<protein>
    <submittedName>
        <fullName evidence="1">Uncharacterized protein</fullName>
    </submittedName>
</protein>
<dbReference type="Proteomes" id="UP001163321">
    <property type="component" value="Chromosome 1"/>
</dbReference>
<gene>
    <name evidence="1" type="ORF">PsorP6_000822</name>
</gene>
<accession>A0ACC0WQJ8</accession>
<sequence length="282" mass="31424">MDDPPASLLDQLDTKPSAIQACSKFIVRHQHLHDAICPKLAQAHGCDAVFERTSKYCRTGMQKKMRESALVLCLERILFRLAQKLDGDAQKNPNLRAVFDFWTKWGVHYATPVETQADAVQVDAMAKIDATFAILEREVSRLSNASSSPMKPSAPSEVVAFMRKKTPYSARTVGHLSRTTFRAISCKKHIGKHAQREHPRRHENDRRTVWNVSLSTVVTRGSNPLSPTARGPCGWISTSRSRSSAGKTCVAGHVSQGTDRGRGKRARVVEGRVLERAHFERS</sequence>
<keyword evidence="2" id="KW-1185">Reference proteome</keyword>
<evidence type="ECO:0000313" key="2">
    <source>
        <dbReference type="Proteomes" id="UP001163321"/>
    </source>
</evidence>
<name>A0ACC0WQJ8_9STRA</name>
<comment type="caution">
    <text evidence="1">The sequence shown here is derived from an EMBL/GenBank/DDBJ whole genome shotgun (WGS) entry which is preliminary data.</text>
</comment>